<dbReference type="AlphaFoldDB" id="A0A9K3N0J4"/>
<protein>
    <submittedName>
        <fullName evidence="1">Uncharacterized protein</fullName>
    </submittedName>
</protein>
<gene>
    <name evidence="1" type="ORF">HanXRQr2_Chr11g0498441</name>
</gene>
<name>A0A9K3N0J4_HELAN</name>
<sequence length="56" mass="6968">MEGLILPNCERLSINLRCREFQKEKKKKERYVCVWVPWEPWVKKKINGKLQYIDFR</sequence>
<organism evidence="1 2">
    <name type="scientific">Helianthus annuus</name>
    <name type="common">Common sunflower</name>
    <dbReference type="NCBI Taxonomy" id="4232"/>
    <lineage>
        <taxon>Eukaryota</taxon>
        <taxon>Viridiplantae</taxon>
        <taxon>Streptophyta</taxon>
        <taxon>Embryophyta</taxon>
        <taxon>Tracheophyta</taxon>
        <taxon>Spermatophyta</taxon>
        <taxon>Magnoliopsida</taxon>
        <taxon>eudicotyledons</taxon>
        <taxon>Gunneridae</taxon>
        <taxon>Pentapetalae</taxon>
        <taxon>asterids</taxon>
        <taxon>campanulids</taxon>
        <taxon>Asterales</taxon>
        <taxon>Asteraceae</taxon>
        <taxon>Asteroideae</taxon>
        <taxon>Heliantheae alliance</taxon>
        <taxon>Heliantheae</taxon>
        <taxon>Helianthus</taxon>
    </lineage>
</organism>
<keyword evidence="2" id="KW-1185">Reference proteome</keyword>
<comment type="caution">
    <text evidence="1">The sequence shown here is derived from an EMBL/GenBank/DDBJ whole genome shotgun (WGS) entry which is preliminary data.</text>
</comment>
<reference evidence="1" key="1">
    <citation type="journal article" date="2017" name="Nature">
        <title>The sunflower genome provides insights into oil metabolism, flowering and Asterid evolution.</title>
        <authorList>
            <person name="Badouin H."/>
            <person name="Gouzy J."/>
            <person name="Grassa C.J."/>
            <person name="Murat F."/>
            <person name="Staton S.E."/>
            <person name="Cottret L."/>
            <person name="Lelandais-Briere C."/>
            <person name="Owens G.L."/>
            <person name="Carrere S."/>
            <person name="Mayjonade B."/>
            <person name="Legrand L."/>
            <person name="Gill N."/>
            <person name="Kane N.C."/>
            <person name="Bowers J.E."/>
            <person name="Hubner S."/>
            <person name="Bellec A."/>
            <person name="Berard A."/>
            <person name="Berges H."/>
            <person name="Blanchet N."/>
            <person name="Boniface M.C."/>
            <person name="Brunel D."/>
            <person name="Catrice O."/>
            <person name="Chaidir N."/>
            <person name="Claudel C."/>
            <person name="Donnadieu C."/>
            <person name="Faraut T."/>
            <person name="Fievet G."/>
            <person name="Helmstetter N."/>
            <person name="King M."/>
            <person name="Knapp S.J."/>
            <person name="Lai Z."/>
            <person name="Le Paslier M.C."/>
            <person name="Lippi Y."/>
            <person name="Lorenzon L."/>
            <person name="Mandel J.R."/>
            <person name="Marage G."/>
            <person name="Marchand G."/>
            <person name="Marquand E."/>
            <person name="Bret-Mestries E."/>
            <person name="Morien E."/>
            <person name="Nambeesan S."/>
            <person name="Nguyen T."/>
            <person name="Pegot-Espagnet P."/>
            <person name="Pouilly N."/>
            <person name="Raftis F."/>
            <person name="Sallet E."/>
            <person name="Schiex T."/>
            <person name="Thomas J."/>
            <person name="Vandecasteele C."/>
            <person name="Vares D."/>
            <person name="Vear F."/>
            <person name="Vautrin S."/>
            <person name="Crespi M."/>
            <person name="Mangin B."/>
            <person name="Burke J.M."/>
            <person name="Salse J."/>
            <person name="Munos S."/>
            <person name="Vincourt P."/>
            <person name="Rieseberg L.H."/>
            <person name="Langlade N.B."/>
        </authorList>
    </citation>
    <scope>NUCLEOTIDE SEQUENCE</scope>
    <source>
        <tissue evidence="1">Leaves</tissue>
    </source>
</reference>
<accession>A0A9K3N0J4</accession>
<proteinExistence type="predicted"/>
<dbReference type="Proteomes" id="UP000215914">
    <property type="component" value="Unassembled WGS sequence"/>
</dbReference>
<evidence type="ECO:0000313" key="2">
    <source>
        <dbReference type="Proteomes" id="UP000215914"/>
    </source>
</evidence>
<dbReference type="Gramene" id="mRNA:HanXRQr2_Chr11g0498441">
    <property type="protein sequence ID" value="CDS:HanXRQr2_Chr11g0498441.1"/>
    <property type="gene ID" value="HanXRQr2_Chr11g0498441"/>
</dbReference>
<reference evidence="1" key="2">
    <citation type="submission" date="2020-06" db="EMBL/GenBank/DDBJ databases">
        <title>Helianthus annuus Genome sequencing and assembly Release 2.</title>
        <authorList>
            <person name="Gouzy J."/>
            <person name="Langlade N."/>
            <person name="Munos S."/>
        </authorList>
    </citation>
    <scope>NUCLEOTIDE SEQUENCE</scope>
    <source>
        <tissue evidence="1">Leaves</tissue>
    </source>
</reference>
<evidence type="ECO:0000313" key="1">
    <source>
        <dbReference type="EMBL" id="KAF5782644.1"/>
    </source>
</evidence>
<dbReference type="EMBL" id="MNCJ02000326">
    <property type="protein sequence ID" value="KAF5782644.1"/>
    <property type="molecule type" value="Genomic_DNA"/>
</dbReference>